<organism evidence="6 7">
    <name type="scientific">Shewanella denitrificans (strain OS217 / ATCC BAA-1090 / DSM 15013)</name>
    <dbReference type="NCBI Taxonomy" id="318161"/>
    <lineage>
        <taxon>Bacteria</taxon>
        <taxon>Pseudomonadati</taxon>
        <taxon>Pseudomonadota</taxon>
        <taxon>Gammaproteobacteria</taxon>
        <taxon>Alteromonadales</taxon>
        <taxon>Shewanellaceae</taxon>
        <taxon>Shewanella</taxon>
    </lineage>
</organism>
<name>Q12K13_SHEDO</name>
<dbReference type="GO" id="GO:0012505">
    <property type="term" value="C:endomembrane system"/>
    <property type="evidence" value="ECO:0007669"/>
    <property type="project" value="UniProtKB-SubCell"/>
</dbReference>
<evidence type="ECO:0000256" key="4">
    <source>
        <dbReference type="ARBA" id="ARBA00023136"/>
    </source>
</evidence>
<accession>Q12K13</accession>
<comment type="subcellular location">
    <subcellularLocation>
        <location evidence="1">Endomembrane system</location>
        <topology evidence="1">Multi-pass membrane protein</topology>
    </subcellularLocation>
</comment>
<dbReference type="PANTHER" id="PTHR12714:SF24">
    <property type="entry name" value="SLR1182 PROTEIN"/>
    <property type="match status" value="1"/>
</dbReference>
<proteinExistence type="predicted"/>
<dbReference type="RefSeq" id="WP_011497362.1">
    <property type="nucleotide sequence ID" value="NC_007954.1"/>
</dbReference>
<dbReference type="AlphaFoldDB" id="Q12K13"/>
<feature type="transmembrane region" description="Helical" evidence="5">
    <location>
        <begin position="50"/>
        <end position="70"/>
    </location>
</feature>
<protein>
    <submittedName>
        <fullName evidence="6">Isoprenylcysteine carboxyl methyltransferase</fullName>
    </submittedName>
</protein>
<dbReference type="GO" id="GO:0032259">
    <property type="term" value="P:methylation"/>
    <property type="evidence" value="ECO:0007669"/>
    <property type="project" value="UniProtKB-KW"/>
</dbReference>
<dbReference type="GO" id="GO:0008168">
    <property type="term" value="F:methyltransferase activity"/>
    <property type="evidence" value="ECO:0007669"/>
    <property type="project" value="UniProtKB-KW"/>
</dbReference>
<dbReference type="Pfam" id="PF04191">
    <property type="entry name" value="PEMT"/>
    <property type="match status" value="1"/>
</dbReference>
<evidence type="ECO:0000256" key="2">
    <source>
        <dbReference type="ARBA" id="ARBA00022692"/>
    </source>
</evidence>
<dbReference type="eggNOG" id="COG2020">
    <property type="taxonomic scope" value="Bacteria"/>
</dbReference>
<feature type="transmembrane region" description="Helical" evidence="5">
    <location>
        <begin position="106"/>
        <end position="129"/>
    </location>
</feature>
<dbReference type="PANTHER" id="PTHR12714">
    <property type="entry name" value="PROTEIN-S ISOPRENYLCYSTEINE O-METHYLTRANSFERASE"/>
    <property type="match status" value="1"/>
</dbReference>
<dbReference type="InterPro" id="IPR007318">
    <property type="entry name" value="Phopholipid_MeTrfase"/>
</dbReference>
<keyword evidence="4 5" id="KW-0472">Membrane</keyword>
<gene>
    <name evidence="6" type="ordered locus">Sden_2935</name>
</gene>
<keyword evidence="3 5" id="KW-1133">Transmembrane helix</keyword>
<dbReference type="HOGENOM" id="CLU_065200_4_2_6"/>
<dbReference type="STRING" id="318161.Sden_2935"/>
<evidence type="ECO:0000313" key="7">
    <source>
        <dbReference type="Proteomes" id="UP000001982"/>
    </source>
</evidence>
<evidence type="ECO:0000256" key="5">
    <source>
        <dbReference type="SAM" id="Phobius"/>
    </source>
</evidence>
<keyword evidence="7" id="KW-1185">Reference proteome</keyword>
<evidence type="ECO:0000256" key="3">
    <source>
        <dbReference type="ARBA" id="ARBA00022989"/>
    </source>
</evidence>
<dbReference type="EMBL" id="CP000302">
    <property type="protein sequence ID" value="ABE56213.1"/>
    <property type="molecule type" value="Genomic_DNA"/>
</dbReference>
<reference evidence="6 7" key="1">
    <citation type="submission" date="2006-03" db="EMBL/GenBank/DDBJ databases">
        <title>Complete sequence of Shewanella denitrificans OS217.</title>
        <authorList>
            <consortium name="US DOE Joint Genome Institute"/>
            <person name="Copeland A."/>
            <person name="Lucas S."/>
            <person name="Lapidus A."/>
            <person name="Barry K."/>
            <person name="Detter J.C."/>
            <person name="Glavina del Rio T."/>
            <person name="Hammon N."/>
            <person name="Israni S."/>
            <person name="Dalin E."/>
            <person name="Tice H."/>
            <person name="Pitluck S."/>
            <person name="Brettin T."/>
            <person name="Bruce D."/>
            <person name="Han C."/>
            <person name="Tapia R."/>
            <person name="Gilna P."/>
            <person name="Kiss H."/>
            <person name="Schmutz J."/>
            <person name="Larimer F."/>
            <person name="Land M."/>
            <person name="Hauser L."/>
            <person name="Kyrpides N."/>
            <person name="Lykidis A."/>
            <person name="Richardson P."/>
        </authorList>
    </citation>
    <scope>NUCLEOTIDE SEQUENCE [LARGE SCALE GENOMIC DNA]</scope>
    <source>
        <strain evidence="7">OS217 / ATCC BAA-1090 / DSM 15013</strain>
    </source>
</reference>
<dbReference type="Proteomes" id="UP000001982">
    <property type="component" value="Chromosome"/>
</dbReference>
<dbReference type="Gene3D" id="1.20.120.1630">
    <property type="match status" value="1"/>
</dbReference>
<evidence type="ECO:0000256" key="1">
    <source>
        <dbReference type="ARBA" id="ARBA00004127"/>
    </source>
</evidence>
<dbReference type="KEGG" id="sdn:Sden_2935"/>
<evidence type="ECO:0000313" key="6">
    <source>
        <dbReference type="EMBL" id="ABE56213.1"/>
    </source>
</evidence>
<keyword evidence="6" id="KW-0489">Methyltransferase</keyword>
<feature type="transmembrane region" description="Helical" evidence="5">
    <location>
        <begin position="20"/>
        <end position="43"/>
    </location>
</feature>
<sequence>MPSLELKAPSLELKVPPVAVMLLVALMMWLVSLITPVIALTFFVRLFIGAMFAVAGIAVALAGVISFMQAHTTVNPTTPNSASNLVDSGIYRFTRNPMYLGLLSMLLGWAVFLASPLALTGTVVFILYMNRFQIKPEEKALLNVFGEAFLQYQAKVRRWL</sequence>
<keyword evidence="6" id="KW-0808">Transferase</keyword>
<dbReference type="OrthoDB" id="9811969at2"/>
<keyword evidence="2 5" id="KW-0812">Transmembrane</keyword>